<sequence length="106" mass="12466">MCSTHFISFYSVYTQTKRREKGLNVDIFYDGRQTRGAFDKDSLRCRQLWRAEEGCRRNPALFVNTQDSCAYFAIGNIRPIEVLRRKSCACACSGIQRKMDFFFQRI</sequence>
<dbReference type="EMBL" id="BPLQ01006783">
    <property type="protein sequence ID" value="GIY25152.1"/>
    <property type="molecule type" value="Genomic_DNA"/>
</dbReference>
<dbReference type="Proteomes" id="UP001054837">
    <property type="component" value="Unassembled WGS sequence"/>
</dbReference>
<dbReference type="AlphaFoldDB" id="A0AAV4RYF1"/>
<accession>A0AAV4RYF1</accession>
<evidence type="ECO:0000313" key="2">
    <source>
        <dbReference type="Proteomes" id="UP001054837"/>
    </source>
</evidence>
<keyword evidence="2" id="KW-1185">Reference proteome</keyword>
<comment type="caution">
    <text evidence="1">The sequence shown here is derived from an EMBL/GenBank/DDBJ whole genome shotgun (WGS) entry which is preliminary data.</text>
</comment>
<organism evidence="1 2">
    <name type="scientific">Caerostris darwini</name>
    <dbReference type="NCBI Taxonomy" id="1538125"/>
    <lineage>
        <taxon>Eukaryota</taxon>
        <taxon>Metazoa</taxon>
        <taxon>Ecdysozoa</taxon>
        <taxon>Arthropoda</taxon>
        <taxon>Chelicerata</taxon>
        <taxon>Arachnida</taxon>
        <taxon>Araneae</taxon>
        <taxon>Araneomorphae</taxon>
        <taxon>Entelegynae</taxon>
        <taxon>Araneoidea</taxon>
        <taxon>Araneidae</taxon>
        <taxon>Caerostris</taxon>
    </lineage>
</organism>
<gene>
    <name evidence="1" type="ORF">CDAR_615331</name>
</gene>
<reference evidence="1 2" key="1">
    <citation type="submission" date="2021-06" db="EMBL/GenBank/DDBJ databases">
        <title>Caerostris darwini draft genome.</title>
        <authorList>
            <person name="Kono N."/>
            <person name="Arakawa K."/>
        </authorList>
    </citation>
    <scope>NUCLEOTIDE SEQUENCE [LARGE SCALE GENOMIC DNA]</scope>
</reference>
<evidence type="ECO:0000313" key="1">
    <source>
        <dbReference type="EMBL" id="GIY25152.1"/>
    </source>
</evidence>
<proteinExistence type="predicted"/>
<name>A0AAV4RYF1_9ARAC</name>
<protein>
    <submittedName>
        <fullName evidence="1">Uncharacterized protein</fullName>
    </submittedName>
</protein>